<evidence type="ECO:0000313" key="3">
    <source>
        <dbReference type="Proteomes" id="UP000094969"/>
    </source>
</evidence>
<proteinExistence type="predicted"/>
<keyword evidence="3" id="KW-1185">Reference proteome</keyword>
<organism evidence="2 3">
    <name type="scientific">Bosea vaviloviae</name>
    <dbReference type="NCBI Taxonomy" id="1526658"/>
    <lineage>
        <taxon>Bacteria</taxon>
        <taxon>Pseudomonadati</taxon>
        <taxon>Pseudomonadota</taxon>
        <taxon>Alphaproteobacteria</taxon>
        <taxon>Hyphomicrobiales</taxon>
        <taxon>Boseaceae</taxon>
        <taxon>Bosea</taxon>
    </lineage>
</organism>
<evidence type="ECO:0000256" key="1">
    <source>
        <dbReference type="SAM" id="MobiDB-lite"/>
    </source>
</evidence>
<evidence type="ECO:0000313" key="2">
    <source>
        <dbReference type="EMBL" id="AOO83445.1"/>
    </source>
</evidence>
<dbReference type="OrthoDB" id="9976301at2"/>
<dbReference type="EMBL" id="CP017147">
    <property type="protein sequence ID" value="AOO83445.1"/>
    <property type="molecule type" value="Genomic_DNA"/>
</dbReference>
<gene>
    <name evidence="2" type="ORF">BHK69_26070</name>
</gene>
<feature type="region of interest" description="Disordered" evidence="1">
    <location>
        <begin position="18"/>
        <end position="42"/>
    </location>
</feature>
<feature type="compositionally biased region" description="Low complexity" evidence="1">
    <location>
        <begin position="29"/>
        <end position="41"/>
    </location>
</feature>
<dbReference type="KEGG" id="bvv:BHK69_26070"/>
<name>A0A1D7U7U5_9HYPH</name>
<reference evidence="2 3" key="1">
    <citation type="journal article" date="2015" name="Antonie Van Leeuwenhoek">
        <title>Bosea vaviloviae sp. nov., a new species of slow-growing rhizobia isolated from nodules of the relict species Vavilovia formosa (Stev.) Fed.</title>
        <authorList>
            <person name="Safronova V.I."/>
            <person name="Kuznetsova I.G."/>
            <person name="Sazanova A.L."/>
            <person name="Kimeklis A.K."/>
            <person name="Belimov A.A."/>
            <person name="Andronov E.E."/>
            <person name="Pinaev A.G."/>
            <person name="Chizhevskaya E.P."/>
            <person name="Pukhaev A.R."/>
            <person name="Popov K.P."/>
            <person name="Willems A."/>
            <person name="Tikhonovich I.A."/>
        </authorList>
    </citation>
    <scope>NUCLEOTIDE SEQUENCE [LARGE SCALE GENOMIC DNA]</scope>
    <source>
        <strain evidence="2 3">Vaf18</strain>
    </source>
</reference>
<dbReference type="RefSeq" id="WP_069692645.1">
    <property type="nucleotide sequence ID" value="NZ_CP017147.1"/>
</dbReference>
<dbReference type="Proteomes" id="UP000094969">
    <property type="component" value="Chromosome"/>
</dbReference>
<sequence>MTDKPDLTEIEAAVQAAQVQAEAQRKQPAAASDTGSTASDGVGDVVSAVLDGTLETVGSVLSSAGEAAASVIGGIFEGLGS</sequence>
<protein>
    <submittedName>
        <fullName evidence="2">Uncharacterized protein</fullName>
    </submittedName>
</protein>
<accession>A0A1D7U7U5</accession>
<dbReference type="AlphaFoldDB" id="A0A1D7U7U5"/>